<dbReference type="Proteomes" id="UP001151699">
    <property type="component" value="Chromosome C"/>
</dbReference>
<dbReference type="AlphaFoldDB" id="A0A9Q0MN85"/>
<feature type="transmembrane region" description="Helical" evidence="5">
    <location>
        <begin position="377"/>
        <end position="394"/>
    </location>
</feature>
<comment type="subcellular location">
    <subcellularLocation>
        <location evidence="1">Membrane</location>
        <topology evidence="1">Multi-pass membrane protein</topology>
    </subcellularLocation>
</comment>
<feature type="transmembrane region" description="Helical" evidence="5">
    <location>
        <begin position="175"/>
        <end position="195"/>
    </location>
</feature>
<evidence type="ECO:0000256" key="2">
    <source>
        <dbReference type="ARBA" id="ARBA00022692"/>
    </source>
</evidence>
<dbReference type="PIRSF" id="PIRSF006060">
    <property type="entry name" value="AA_transporter"/>
    <property type="match status" value="1"/>
</dbReference>
<feature type="transmembrane region" description="Helical" evidence="5">
    <location>
        <begin position="244"/>
        <end position="269"/>
    </location>
</feature>
<organism evidence="6 7">
    <name type="scientific">Pseudolycoriella hygida</name>
    <dbReference type="NCBI Taxonomy" id="35572"/>
    <lineage>
        <taxon>Eukaryota</taxon>
        <taxon>Metazoa</taxon>
        <taxon>Ecdysozoa</taxon>
        <taxon>Arthropoda</taxon>
        <taxon>Hexapoda</taxon>
        <taxon>Insecta</taxon>
        <taxon>Pterygota</taxon>
        <taxon>Neoptera</taxon>
        <taxon>Endopterygota</taxon>
        <taxon>Diptera</taxon>
        <taxon>Nematocera</taxon>
        <taxon>Sciaroidea</taxon>
        <taxon>Sciaridae</taxon>
        <taxon>Pseudolycoriella</taxon>
    </lineage>
</organism>
<sequence>MSSEFVGSPSSDNKDHVLFQPEDDLHPDNLIETEDQVLDQNFDKLKRLELPNIGISTTFGIGIFVIIGFVARNIAGPSVIVCITVAALISFLSGTFYAELSSRITKNASTYTYVYVCIGELQAFIVGWTIILEYVIGVAIVSESIGLHVDTLLNNTIKNSFKEFAPMHWSALGTYFDFIGFSIPIFFAIIVNIGLKRSEFLNKLFAVISVAIMLFIVIAGAFRAERSNWYTIPDPLLTNLNAGVGGFAPFEYFGILRGVAVCIFIFIGLEITGTGTRWKSLYGTLSFVFGTVSMIGVGTVVTLALPFYLLNEHAQLPQIFNIPSWYTAYWIIAIGGIIVLFASMYGLMFSMQITVLAMAKDSLLPKSFDSDKHTKPIIEILCAGLIAGLLAGLFEMAHLIDMLSIGIIFGFMATAFAVVMF</sequence>
<feature type="transmembrane region" description="Helical" evidence="5">
    <location>
        <begin position="400"/>
        <end position="420"/>
    </location>
</feature>
<dbReference type="GO" id="GO:0000064">
    <property type="term" value="F:L-ornithine transmembrane transporter activity"/>
    <property type="evidence" value="ECO:0007669"/>
    <property type="project" value="TreeGrafter"/>
</dbReference>
<dbReference type="OrthoDB" id="3900342at2759"/>
<feature type="non-terminal residue" evidence="6">
    <location>
        <position position="1"/>
    </location>
</feature>
<dbReference type="GO" id="GO:0061459">
    <property type="term" value="F:L-arginine transmembrane transporter activity"/>
    <property type="evidence" value="ECO:0007669"/>
    <property type="project" value="TreeGrafter"/>
</dbReference>
<keyword evidence="4 5" id="KW-0472">Membrane</keyword>
<accession>A0A9Q0MN85</accession>
<evidence type="ECO:0000256" key="1">
    <source>
        <dbReference type="ARBA" id="ARBA00004141"/>
    </source>
</evidence>
<dbReference type="Pfam" id="PF13520">
    <property type="entry name" value="AA_permease_2"/>
    <property type="match status" value="1"/>
</dbReference>
<reference evidence="6" key="1">
    <citation type="submission" date="2022-07" db="EMBL/GenBank/DDBJ databases">
        <authorList>
            <person name="Trinca V."/>
            <person name="Uliana J.V.C."/>
            <person name="Torres T.T."/>
            <person name="Ward R.J."/>
            <person name="Monesi N."/>
        </authorList>
    </citation>
    <scope>NUCLEOTIDE SEQUENCE</scope>
    <source>
        <strain evidence="6">HSMRA1968</strain>
        <tissue evidence="6">Whole embryos</tissue>
    </source>
</reference>
<keyword evidence="2 5" id="KW-0812">Transmembrane</keyword>
<name>A0A9Q0MN85_9DIPT</name>
<feature type="transmembrane region" description="Helical" evidence="5">
    <location>
        <begin position="329"/>
        <end position="356"/>
    </location>
</feature>
<dbReference type="Gene3D" id="1.20.1740.10">
    <property type="entry name" value="Amino acid/polyamine transporter I"/>
    <property type="match status" value="1"/>
</dbReference>
<feature type="transmembrane region" description="Helical" evidence="5">
    <location>
        <begin position="204"/>
        <end position="224"/>
    </location>
</feature>
<keyword evidence="3 5" id="KW-1133">Transmembrane helix</keyword>
<evidence type="ECO:0000256" key="5">
    <source>
        <dbReference type="SAM" id="Phobius"/>
    </source>
</evidence>
<dbReference type="PANTHER" id="PTHR43243">
    <property type="entry name" value="INNER MEMBRANE TRANSPORTER YGJI-RELATED"/>
    <property type="match status" value="1"/>
</dbReference>
<dbReference type="GO" id="GO:0015189">
    <property type="term" value="F:L-lysine transmembrane transporter activity"/>
    <property type="evidence" value="ECO:0007669"/>
    <property type="project" value="TreeGrafter"/>
</dbReference>
<feature type="transmembrane region" description="Helical" evidence="5">
    <location>
        <begin position="110"/>
        <end position="131"/>
    </location>
</feature>
<dbReference type="GO" id="GO:0097638">
    <property type="term" value="P:L-arginine import across plasma membrane"/>
    <property type="evidence" value="ECO:0007669"/>
    <property type="project" value="TreeGrafter"/>
</dbReference>
<feature type="transmembrane region" description="Helical" evidence="5">
    <location>
        <begin position="281"/>
        <end position="309"/>
    </location>
</feature>
<comment type="caution">
    <text evidence="6">The sequence shown here is derived from an EMBL/GenBank/DDBJ whole genome shotgun (WGS) entry which is preliminary data.</text>
</comment>
<dbReference type="GO" id="GO:0005886">
    <property type="term" value="C:plasma membrane"/>
    <property type="evidence" value="ECO:0007669"/>
    <property type="project" value="TreeGrafter"/>
</dbReference>
<proteinExistence type="predicted"/>
<evidence type="ECO:0000313" key="6">
    <source>
        <dbReference type="EMBL" id="KAJ6635060.1"/>
    </source>
</evidence>
<feature type="transmembrane region" description="Helical" evidence="5">
    <location>
        <begin position="50"/>
        <end position="71"/>
    </location>
</feature>
<evidence type="ECO:0000256" key="4">
    <source>
        <dbReference type="ARBA" id="ARBA00023136"/>
    </source>
</evidence>
<evidence type="ECO:0000256" key="3">
    <source>
        <dbReference type="ARBA" id="ARBA00022989"/>
    </source>
</evidence>
<gene>
    <name evidence="6" type="primary">Slc7a2</name>
    <name evidence="6" type="ORF">Bhyg_13643</name>
</gene>
<protein>
    <submittedName>
        <fullName evidence="6">Cationic amino acid transporter 2</fullName>
    </submittedName>
</protein>
<keyword evidence="7" id="KW-1185">Reference proteome</keyword>
<dbReference type="InterPro" id="IPR002293">
    <property type="entry name" value="AA/rel_permease1"/>
</dbReference>
<dbReference type="EMBL" id="WJQU01000004">
    <property type="protein sequence ID" value="KAJ6635060.1"/>
    <property type="molecule type" value="Genomic_DNA"/>
</dbReference>
<dbReference type="PANTHER" id="PTHR43243:SF105">
    <property type="entry name" value="CATIONIC AMINO ACID TRANSPORTER C-TERMINAL DOMAIN-CONTAINING PROTEIN"/>
    <property type="match status" value="1"/>
</dbReference>
<evidence type="ECO:0000313" key="7">
    <source>
        <dbReference type="Proteomes" id="UP001151699"/>
    </source>
</evidence>
<feature type="transmembrane region" description="Helical" evidence="5">
    <location>
        <begin position="77"/>
        <end position="98"/>
    </location>
</feature>